<dbReference type="InterPro" id="IPR011576">
    <property type="entry name" value="Pyridox_Oxase_N"/>
</dbReference>
<evidence type="ECO:0000259" key="1">
    <source>
        <dbReference type="Pfam" id="PF01243"/>
    </source>
</evidence>
<dbReference type="RefSeq" id="WP_244751382.1">
    <property type="nucleotide sequence ID" value="NZ_CP095074.1"/>
</dbReference>
<dbReference type="InterPro" id="IPR024029">
    <property type="entry name" value="Pyridox_Oxase_FMN-dep"/>
</dbReference>
<dbReference type="PANTHER" id="PTHR42815:SF2">
    <property type="entry name" value="FAD-BINDING, PUTATIVE (AFU_ORTHOLOGUE AFUA_6G07600)-RELATED"/>
    <property type="match status" value="1"/>
</dbReference>
<organism evidence="2 3">
    <name type="scientific">Halobacillus shinanisalinarum</name>
    <dbReference type="NCBI Taxonomy" id="2932258"/>
    <lineage>
        <taxon>Bacteria</taxon>
        <taxon>Bacillati</taxon>
        <taxon>Bacillota</taxon>
        <taxon>Bacilli</taxon>
        <taxon>Bacillales</taxon>
        <taxon>Bacillaceae</taxon>
        <taxon>Halobacillus</taxon>
    </lineage>
</organism>
<dbReference type="SUPFAM" id="SSF50475">
    <property type="entry name" value="FMN-binding split barrel"/>
    <property type="match status" value="1"/>
</dbReference>
<evidence type="ECO:0000313" key="3">
    <source>
        <dbReference type="Proteomes" id="UP000831880"/>
    </source>
</evidence>
<dbReference type="EMBL" id="CP095074">
    <property type="protein sequence ID" value="UOQ91771.1"/>
    <property type="molecule type" value="Genomic_DNA"/>
</dbReference>
<feature type="domain" description="Pyridoxamine 5'-phosphate oxidase N-terminal" evidence="1">
    <location>
        <begin position="38"/>
        <end position="151"/>
    </location>
</feature>
<reference evidence="2 3" key="1">
    <citation type="submission" date="2022-04" db="EMBL/GenBank/DDBJ databases">
        <title>Halobacillus sp. isolated from saltern.</title>
        <authorList>
            <person name="Won M."/>
            <person name="Lee C.-M."/>
            <person name="Woen H.-Y."/>
            <person name="Kwon S.-W."/>
        </authorList>
    </citation>
    <scope>NUCLEOTIDE SEQUENCE [LARGE SCALE GENOMIC DNA]</scope>
    <source>
        <strain evidence="2 3">SSTM10-2</strain>
    </source>
</reference>
<dbReference type="InterPro" id="IPR012349">
    <property type="entry name" value="Split_barrel_FMN-bd"/>
</dbReference>
<name>A0ABY4GUY5_9BACI</name>
<sequence>MKPYHSPVRTVEELHSLQGTPGKIADNKVIKYIDALSKQFLAHSPFAIVSTSNTKGECDSSPRGDAPGFTYVLDDKHLLLPERLGNKRADSMRNILENPHIGLLFLIPGIEETLRINGEATIIKDGDLLRKLEAQGHVPKVGIVVHVNECFIHCAKAFKRSKLWRSEEWIDTTSLPSPAKMMADHAKLDVHDEERVQASLNESYHARLY</sequence>
<keyword evidence="3" id="KW-1185">Reference proteome</keyword>
<gene>
    <name evidence="2" type="ORF">MUO14_14630</name>
</gene>
<dbReference type="Pfam" id="PF01243">
    <property type="entry name" value="PNPOx_N"/>
    <property type="match status" value="1"/>
</dbReference>
<dbReference type="NCBIfam" id="TIGR04025">
    <property type="entry name" value="PPOX_FMN_DR2398"/>
    <property type="match status" value="1"/>
</dbReference>
<proteinExistence type="predicted"/>
<dbReference type="Proteomes" id="UP000831880">
    <property type="component" value="Chromosome"/>
</dbReference>
<dbReference type="Gene3D" id="2.30.110.10">
    <property type="entry name" value="Electron Transport, Fmn-binding Protein, Chain A"/>
    <property type="match status" value="1"/>
</dbReference>
<evidence type="ECO:0000313" key="2">
    <source>
        <dbReference type="EMBL" id="UOQ91771.1"/>
    </source>
</evidence>
<protein>
    <submittedName>
        <fullName evidence="2">Pyridoxamine 5'-phosphate oxidase family protein</fullName>
    </submittedName>
</protein>
<accession>A0ABY4GUY5</accession>
<dbReference type="PANTHER" id="PTHR42815">
    <property type="entry name" value="FAD-BINDING, PUTATIVE (AFU_ORTHOLOGUE AFUA_6G07600)-RELATED"/>
    <property type="match status" value="1"/>
</dbReference>